<accession>A0AAW1KEA6</accession>
<dbReference type="Proteomes" id="UP001443914">
    <property type="component" value="Unassembled WGS sequence"/>
</dbReference>
<name>A0AAW1KEA6_SAPOF</name>
<dbReference type="EMBL" id="JBDFQZ010000006">
    <property type="protein sequence ID" value="KAK9716710.1"/>
    <property type="molecule type" value="Genomic_DNA"/>
</dbReference>
<comment type="caution">
    <text evidence="1">The sequence shown here is derived from an EMBL/GenBank/DDBJ whole genome shotgun (WGS) entry which is preliminary data.</text>
</comment>
<dbReference type="AlphaFoldDB" id="A0AAW1KEA6"/>
<proteinExistence type="predicted"/>
<evidence type="ECO:0000313" key="2">
    <source>
        <dbReference type="Proteomes" id="UP001443914"/>
    </source>
</evidence>
<reference evidence="1" key="1">
    <citation type="submission" date="2024-03" db="EMBL/GenBank/DDBJ databases">
        <title>WGS assembly of Saponaria officinalis var. Norfolk2.</title>
        <authorList>
            <person name="Jenkins J."/>
            <person name="Shu S."/>
            <person name="Grimwood J."/>
            <person name="Barry K."/>
            <person name="Goodstein D."/>
            <person name="Schmutz J."/>
            <person name="Leebens-Mack J."/>
            <person name="Osbourn A."/>
        </authorList>
    </citation>
    <scope>NUCLEOTIDE SEQUENCE [LARGE SCALE GENOMIC DNA]</scope>
    <source>
        <strain evidence="1">JIC</strain>
    </source>
</reference>
<sequence length="116" mass="13522">MQGHENSEIHLDDHLEPIFGSTCEVHEILSCSDQLTFIDEVHLLNVHIVLDAMSPKDYEVRKGLEIVVRQDDQLLNAYKEFDICPRLEIESTFVTYPWFKNEIHIPIIVTLMIMLT</sequence>
<keyword evidence="2" id="KW-1185">Reference proteome</keyword>
<evidence type="ECO:0000313" key="1">
    <source>
        <dbReference type="EMBL" id="KAK9716710.1"/>
    </source>
</evidence>
<protein>
    <submittedName>
        <fullName evidence="1">Uncharacterized protein</fullName>
    </submittedName>
</protein>
<organism evidence="1 2">
    <name type="scientific">Saponaria officinalis</name>
    <name type="common">Common soapwort</name>
    <name type="synonym">Lychnis saponaria</name>
    <dbReference type="NCBI Taxonomy" id="3572"/>
    <lineage>
        <taxon>Eukaryota</taxon>
        <taxon>Viridiplantae</taxon>
        <taxon>Streptophyta</taxon>
        <taxon>Embryophyta</taxon>
        <taxon>Tracheophyta</taxon>
        <taxon>Spermatophyta</taxon>
        <taxon>Magnoliopsida</taxon>
        <taxon>eudicotyledons</taxon>
        <taxon>Gunneridae</taxon>
        <taxon>Pentapetalae</taxon>
        <taxon>Caryophyllales</taxon>
        <taxon>Caryophyllaceae</taxon>
        <taxon>Caryophylleae</taxon>
        <taxon>Saponaria</taxon>
    </lineage>
</organism>
<gene>
    <name evidence="1" type="ORF">RND81_06G252200</name>
</gene>